<evidence type="ECO:0000256" key="4">
    <source>
        <dbReference type="ARBA" id="ARBA00022825"/>
    </source>
</evidence>
<dbReference type="OrthoDB" id="206201at2759"/>
<dbReference type="PRINTS" id="PR00723">
    <property type="entry name" value="SUBTILISIN"/>
</dbReference>
<comment type="caution">
    <text evidence="5">Lacks conserved residue(s) required for the propagation of feature annotation.</text>
</comment>
<dbReference type="PANTHER" id="PTHR43806">
    <property type="entry name" value="PEPTIDASE S8"/>
    <property type="match status" value="1"/>
</dbReference>
<dbReference type="PROSITE" id="PS51892">
    <property type="entry name" value="SUBTILASE"/>
    <property type="match status" value="1"/>
</dbReference>
<dbReference type="InterPro" id="IPR050131">
    <property type="entry name" value="Peptidase_S8_subtilisin-like"/>
</dbReference>
<dbReference type="GO" id="GO:0006508">
    <property type="term" value="P:proteolysis"/>
    <property type="evidence" value="ECO:0007669"/>
    <property type="project" value="UniProtKB-KW"/>
</dbReference>
<evidence type="ECO:0000256" key="3">
    <source>
        <dbReference type="ARBA" id="ARBA00022801"/>
    </source>
</evidence>
<keyword evidence="3" id="KW-0378">Hydrolase</keyword>
<dbReference type="PROSITE" id="PS00136">
    <property type="entry name" value="SUBTILASE_ASP"/>
    <property type="match status" value="1"/>
</dbReference>
<evidence type="ECO:0000313" key="7">
    <source>
        <dbReference type="EMBL" id="KAF9552289.1"/>
    </source>
</evidence>
<keyword evidence="8" id="KW-1185">Reference proteome</keyword>
<dbReference type="SUPFAM" id="SSF52743">
    <property type="entry name" value="Subtilisin-like"/>
    <property type="match status" value="1"/>
</dbReference>
<dbReference type="InterPro" id="IPR023827">
    <property type="entry name" value="Peptidase_S8_Asp-AS"/>
</dbReference>
<evidence type="ECO:0000256" key="1">
    <source>
        <dbReference type="ARBA" id="ARBA00011073"/>
    </source>
</evidence>
<dbReference type="GO" id="GO:0004252">
    <property type="term" value="F:serine-type endopeptidase activity"/>
    <property type="evidence" value="ECO:0007669"/>
    <property type="project" value="InterPro"/>
</dbReference>
<comment type="caution">
    <text evidence="7">The sequence shown here is derived from an EMBL/GenBank/DDBJ whole genome shotgun (WGS) entry which is preliminary data.</text>
</comment>
<protein>
    <recommendedName>
        <fullName evidence="6">Peptidase S8/S53 domain-containing protein</fullName>
    </recommendedName>
</protein>
<dbReference type="GO" id="GO:0005615">
    <property type="term" value="C:extracellular space"/>
    <property type="evidence" value="ECO:0007669"/>
    <property type="project" value="TreeGrafter"/>
</dbReference>
<name>A0A9P6FIV9_9FUNG</name>
<dbReference type="Gene3D" id="3.40.50.200">
    <property type="entry name" value="Peptidase S8/S53 domain"/>
    <property type="match status" value="1"/>
</dbReference>
<evidence type="ECO:0000256" key="5">
    <source>
        <dbReference type="PROSITE-ProRule" id="PRU01240"/>
    </source>
</evidence>
<dbReference type="EMBL" id="JAABOA010007012">
    <property type="protein sequence ID" value="KAF9552289.1"/>
    <property type="molecule type" value="Genomic_DNA"/>
</dbReference>
<feature type="domain" description="Peptidase S8/S53" evidence="6">
    <location>
        <begin position="130"/>
        <end position="263"/>
    </location>
</feature>
<dbReference type="InterPro" id="IPR000209">
    <property type="entry name" value="Peptidase_S8/S53_dom"/>
</dbReference>
<evidence type="ECO:0000313" key="8">
    <source>
        <dbReference type="Proteomes" id="UP000780801"/>
    </source>
</evidence>
<comment type="similarity">
    <text evidence="1 5">Belongs to the peptidase S8 family.</text>
</comment>
<dbReference type="Pfam" id="PF00082">
    <property type="entry name" value="Peptidase_S8"/>
    <property type="match status" value="1"/>
</dbReference>
<dbReference type="InterPro" id="IPR015500">
    <property type="entry name" value="Peptidase_S8_subtilisin-rel"/>
</dbReference>
<accession>A0A9P6FIV9</accession>
<feature type="non-terminal residue" evidence="7">
    <location>
        <position position="1"/>
    </location>
</feature>
<dbReference type="InterPro" id="IPR036852">
    <property type="entry name" value="Peptidase_S8/S53_dom_sf"/>
</dbReference>
<organism evidence="7 8">
    <name type="scientific">Lunasporangiospora selenospora</name>
    <dbReference type="NCBI Taxonomy" id="979761"/>
    <lineage>
        <taxon>Eukaryota</taxon>
        <taxon>Fungi</taxon>
        <taxon>Fungi incertae sedis</taxon>
        <taxon>Mucoromycota</taxon>
        <taxon>Mortierellomycotina</taxon>
        <taxon>Mortierellomycetes</taxon>
        <taxon>Mortierellales</taxon>
        <taxon>Mortierellaceae</taxon>
        <taxon>Lunasporangiospora</taxon>
    </lineage>
</organism>
<keyword evidence="4" id="KW-0720">Serine protease</keyword>
<sequence length="263" mass="28456">ETPPEPSTINNHYIIQYDDDLAHKDAHSALGRHSVRYSTRHEYDIFNGLALHVQSDHDGHALASIPGIKSVWPVTTYRLPNDANSSRAYHTQEHVQQLLRKRGILDPNQQRSYHTATGVDILQNQHNLTGKGIKVGIIDTGIDFKHPAFAWPGSGATAGCLGGINCRVQAGFDFVGDYFNGSSTRNIFPDFDPTDCQGHGTHLAGIIGGNAMNMAGGPKPPQPFIGVAPEVTFGAYKIFGCSGETISDLILAALELAAKDKMD</sequence>
<keyword evidence="2" id="KW-0645">Protease</keyword>
<evidence type="ECO:0000259" key="6">
    <source>
        <dbReference type="Pfam" id="PF00082"/>
    </source>
</evidence>
<dbReference type="Proteomes" id="UP000780801">
    <property type="component" value="Unassembled WGS sequence"/>
</dbReference>
<evidence type="ECO:0000256" key="2">
    <source>
        <dbReference type="ARBA" id="ARBA00022670"/>
    </source>
</evidence>
<reference evidence="7" key="1">
    <citation type="journal article" date="2020" name="Fungal Divers.">
        <title>Resolving the Mortierellaceae phylogeny through synthesis of multi-gene phylogenetics and phylogenomics.</title>
        <authorList>
            <person name="Vandepol N."/>
            <person name="Liber J."/>
            <person name="Desiro A."/>
            <person name="Na H."/>
            <person name="Kennedy M."/>
            <person name="Barry K."/>
            <person name="Grigoriev I.V."/>
            <person name="Miller A.N."/>
            <person name="O'Donnell K."/>
            <person name="Stajich J.E."/>
            <person name="Bonito G."/>
        </authorList>
    </citation>
    <scope>NUCLEOTIDE SEQUENCE</scope>
    <source>
        <strain evidence="7">KOD1015</strain>
    </source>
</reference>
<dbReference type="AlphaFoldDB" id="A0A9P6FIV9"/>
<feature type="non-terminal residue" evidence="7">
    <location>
        <position position="263"/>
    </location>
</feature>
<proteinExistence type="inferred from homology"/>
<dbReference type="PANTHER" id="PTHR43806:SF66">
    <property type="entry name" value="SERIN ENDOPEPTIDASE"/>
    <property type="match status" value="1"/>
</dbReference>
<gene>
    <name evidence="7" type="ORF">BGW38_009492</name>
</gene>